<evidence type="ECO:0000256" key="1">
    <source>
        <dbReference type="ARBA" id="ARBA00022670"/>
    </source>
</evidence>
<dbReference type="Gene3D" id="1.20.140.70">
    <property type="entry name" value="Oligopeptidase f, N-terminal domain"/>
    <property type="match status" value="1"/>
</dbReference>
<feature type="domain" description="Oligopeptidase F N-terminal" evidence="8">
    <location>
        <begin position="112"/>
        <end position="180"/>
    </location>
</feature>
<dbReference type="PANTHER" id="PTHR11804">
    <property type="entry name" value="PROTEASE M3 THIMET OLIGOPEPTIDASE-RELATED"/>
    <property type="match status" value="1"/>
</dbReference>
<evidence type="ECO:0000259" key="8">
    <source>
        <dbReference type="Pfam" id="PF08439"/>
    </source>
</evidence>
<dbReference type="Pfam" id="PF01432">
    <property type="entry name" value="Peptidase_M3"/>
    <property type="match status" value="1"/>
</dbReference>
<protein>
    <submittedName>
        <fullName evidence="9">Oligoendopeptidase F</fullName>
    </submittedName>
</protein>
<dbReference type="InterPro" id="IPR001567">
    <property type="entry name" value="Pept_M3A_M3B_dom"/>
</dbReference>
<dbReference type="AlphaFoldDB" id="A0A0B5B8K4"/>
<dbReference type="InterPro" id="IPR045090">
    <property type="entry name" value="Pept_M3A_M3B"/>
</dbReference>
<dbReference type="InterPro" id="IPR042088">
    <property type="entry name" value="OligoPept_F_C"/>
</dbReference>
<dbReference type="GO" id="GO:0006508">
    <property type="term" value="P:proteolysis"/>
    <property type="evidence" value="ECO:0007669"/>
    <property type="project" value="UniProtKB-KW"/>
</dbReference>
<evidence type="ECO:0000256" key="6">
    <source>
        <dbReference type="RuleBase" id="RU003435"/>
    </source>
</evidence>
<evidence type="ECO:0000259" key="7">
    <source>
        <dbReference type="Pfam" id="PF01432"/>
    </source>
</evidence>
<dbReference type="KEGG" id="gpi:GPICK_06235"/>
<dbReference type="Gene3D" id="1.10.1370.20">
    <property type="entry name" value="Oligoendopeptidase f, C-terminal domain"/>
    <property type="match status" value="1"/>
</dbReference>
<keyword evidence="3 6" id="KW-0378">Hydrolase</keyword>
<comment type="cofactor">
    <cofactor evidence="6">
        <name>Zn(2+)</name>
        <dbReference type="ChEBI" id="CHEBI:29105"/>
    </cofactor>
    <text evidence="6">Binds 1 zinc ion.</text>
</comment>
<dbReference type="GO" id="GO:0006518">
    <property type="term" value="P:peptide metabolic process"/>
    <property type="evidence" value="ECO:0007669"/>
    <property type="project" value="TreeGrafter"/>
</dbReference>
<reference evidence="9 10" key="1">
    <citation type="journal article" date="2015" name="Genome Announc.">
        <title>Complete Genome of Geobacter pickeringii G13T, a Metal-Reducing Isolate from Sedimentary Kaolin Deposits.</title>
        <authorList>
            <person name="Badalamenti J.P."/>
            <person name="Bond D.R."/>
        </authorList>
    </citation>
    <scope>NUCLEOTIDE SEQUENCE [LARGE SCALE GENOMIC DNA]</scope>
    <source>
        <strain evidence="9 10">G13</strain>
    </source>
</reference>
<comment type="similarity">
    <text evidence="6">Belongs to the peptidase M3 family.</text>
</comment>
<dbReference type="GO" id="GO:0004222">
    <property type="term" value="F:metalloendopeptidase activity"/>
    <property type="evidence" value="ECO:0007669"/>
    <property type="project" value="InterPro"/>
</dbReference>
<dbReference type="HOGENOM" id="CLU_021290_3_0_7"/>
<keyword evidence="10" id="KW-1185">Reference proteome</keyword>
<keyword evidence="4 6" id="KW-0862">Zinc</keyword>
<dbReference type="STRING" id="345632.GPICK_06235"/>
<dbReference type="SUPFAM" id="SSF55486">
    <property type="entry name" value="Metalloproteases ('zincins'), catalytic domain"/>
    <property type="match status" value="1"/>
</dbReference>
<dbReference type="RefSeq" id="WP_039741394.1">
    <property type="nucleotide sequence ID" value="NZ_CP009788.1"/>
</dbReference>
<evidence type="ECO:0000256" key="2">
    <source>
        <dbReference type="ARBA" id="ARBA00022723"/>
    </source>
</evidence>
<evidence type="ECO:0000313" key="10">
    <source>
        <dbReference type="Proteomes" id="UP000057609"/>
    </source>
</evidence>
<dbReference type="Pfam" id="PF08439">
    <property type="entry name" value="Peptidase_M3_N"/>
    <property type="match status" value="1"/>
</dbReference>
<dbReference type="CDD" id="cd09610">
    <property type="entry name" value="M3B_PepF"/>
    <property type="match status" value="1"/>
</dbReference>
<sequence>MTTDITAMLWDTTPLYPAADSPEIEAELAKGADETREFRAAYQGRVASLDSAALREALLRYEALNELLVKPQLYAHLLFAADSENDAHKRLSQRTAEFGNLMGRELLFFDLEIMEIPDDRFAAIVSDAQFATYRHYLESVRRFKPHTLKEREEQLLKMKSLTGADAFTRLFDELSASLRYRMELDGQEQEFTGEELLGLLHHPDAAVRERAFSTFLNRHEEEGIVLSTVFNTIALDHGQELELRNYRHPMEPTHLGNELPEEVVNRLMEVSEANYPLAQDYFRLKARLLGLPKLKNTDVYAPVGETDRRYTYEEAKGLVLDAYGRFLPRFREMAEAFFAERRIDVLPRPGKSGGAFCMGMTPRLVPYLLLNFTGNLRDVATLAHEMGHGLHFALAQKQTMLNYHAPLPLAETASVFGEMLLTRHLLEREDDPKVKVALLCAKIEDIIATTFRQNVLTRFEERMHRERQQGLLTSSQLCNLWWEENDRLYGDSVEMIPPYRWGWSYISHFIHARFYCYSYTFAELLVLSLYRKYLEEGEPFIPTYLAILESGGSQSPADTVRPAGIDLADPHFWQKGYDFLAELIAELKGLIAEA</sequence>
<organism evidence="9 10">
    <name type="scientific">Geobacter pickeringii</name>
    <dbReference type="NCBI Taxonomy" id="345632"/>
    <lineage>
        <taxon>Bacteria</taxon>
        <taxon>Pseudomonadati</taxon>
        <taxon>Thermodesulfobacteriota</taxon>
        <taxon>Desulfuromonadia</taxon>
        <taxon>Geobacterales</taxon>
        <taxon>Geobacteraceae</taxon>
        <taxon>Geobacter</taxon>
    </lineage>
</organism>
<name>A0A0B5B8K4_9BACT</name>
<feature type="domain" description="Peptidase M3A/M3B catalytic" evidence="7">
    <location>
        <begin position="199"/>
        <end position="577"/>
    </location>
</feature>
<dbReference type="EMBL" id="CP009788">
    <property type="protein sequence ID" value="AJE03018.1"/>
    <property type="molecule type" value="Genomic_DNA"/>
</dbReference>
<proteinExistence type="inferred from homology"/>
<keyword evidence="1 6" id="KW-0645">Protease</keyword>
<dbReference type="InterPro" id="IPR011977">
    <property type="entry name" value="Pept_M3B_clade3"/>
</dbReference>
<keyword evidence="5 6" id="KW-0482">Metalloprotease</keyword>
<evidence type="ECO:0000313" key="9">
    <source>
        <dbReference type="EMBL" id="AJE03018.1"/>
    </source>
</evidence>
<dbReference type="Proteomes" id="UP000057609">
    <property type="component" value="Chromosome"/>
</dbReference>
<dbReference type="InterPro" id="IPR013647">
    <property type="entry name" value="OligopepF_N_dom"/>
</dbReference>
<evidence type="ECO:0000256" key="4">
    <source>
        <dbReference type="ARBA" id="ARBA00022833"/>
    </source>
</evidence>
<accession>A0A0B5B8K4</accession>
<gene>
    <name evidence="9" type="ORF">GPICK_06235</name>
</gene>
<dbReference type="OrthoDB" id="9766487at2"/>
<evidence type="ECO:0000256" key="5">
    <source>
        <dbReference type="ARBA" id="ARBA00023049"/>
    </source>
</evidence>
<dbReference type="NCBIfam" id="TIGR02290">
    <property type="entry name" value="M3_fam_3"/>
    <property type="match status" value="1"/>
</dbReference>
<dbReference type="GO" id="GO:0046872">
    <property type="term" value="F:metal ion binding"/>
    <property type="evidence" value="ECO:0007669"/>
    <property type="project" value="UniProtKB-UniRule"/>
</dbReference>
<evidence type="ECO:0000256" key="3">
    <source>
        <dbReference type="ARBA" id="ARBA00022801"/>
    </source>
</evidence>
<dbReference type="PANTHER" id="PTHR11804:SF5">
    <property type="entry name" value="OLIGOENDOPEPTIDASE F"/>
    <property type="match status" value="1"/>
</dbReference>
<keyword evidence="2 6" id="KW-0479">Metal-binding</keyword>